<dbReference type="EMBL" id="BSFK01000016">
    <property type="protein sequence ID" value="GLK78065.1"/>
    <property type="molecule type" value="Genomic_DNA"/>
</dbReference>
<reference evidence="1" key="2">
    <citation type="submission" date="2023-01" db="EMBL/GenBank/DDBJ databases">
        <authorList>
            <person name="Sun Q."/>
            <person name="Evtushenko L."/>
        </authorList>
    </citation>
    <scope>NUCLEOTIDE SEQUENCE</scope>
    <source>
        <strain evidence="1">VKM B-2555</strain>
    </source>
</reference>
<dbReference type="RefSeq" id="WP_271205884.1">
    <property type="nucleotide sequence ID" value="NZ_BSFK01000016.1"/>
</dbReference>
<dbReference type="AlphaFoldDB" id="A0A9W6JLL2"/>
<evidence type="ECO:0000313" key="1">
    <source>
        <dbReference type="EMBL" id="GLK78065.1"/>
    </source>
</evidence>
<dbReference type="Proteomes" id="UP001143364">
    <property type="component" value="Unassembled WGS sequence"/>
</dbReference>
<sequence length="64" mass="6935">MQVVSRVWAKATLRSDRRAAGALRFADAKLAEIDRIAGEATPGSERLRRALDHLGVALHGRGGR</sequence>
<comment type="caution">
    <text evidence="1">The sequence shown here is derived from an EMBL/GenBank/DDBJ whole genome shotgun (WGS) entry which is preliminary data.</text>
</comment>
<accession>A0A9W6JLL2</accession>
<reference evidence="1" key="1">
    <citation type="journal article" date="2014" name="Int. J. Syst. Evol. Microbiol.">
        <title>Complete genome sequence of Corynebacterium casei LMG S-19264T (=DSM 44701T), isolated from a smear-ripened cheese.</title>
        <authorList>
            <consortium name="US DOE Joint Genome Institute (JGI-PGF)"/>
            <person name="Walter F."/>
            <person name="Albersmeier A."/>
            <person name="Kalinowski J."/>
            <person name="Ruckert C."/>
        </authorList>
    </citation>
    <scope>NUCLEOTIDE SEQUENCE</scope>
    <source>
        <strain evidence="1">VKM B-2555</strain>
    </source>
</reference>
<proteinExistence type="predicted"/>
<organism evidence="1 2">
    <name type="scientific">Methylopila jiangsuensis</name>
    <dbReference type="NCBI Taxonomy" id="586230"/>
    <lineage>
        <taxon>Bacteria</taxon>
        <taxon>Pseudomonadati</taxon>
        <taxon>Pseudomonadota</taxon>
        <taxon>Alphaproteobacteria</taxon>
        <taxon>Hyphomicrobiales</taxon>
        <taxon>Methylopilaceae</taxon>
        <taxon>Methylopila</taxon>
    </lineage>
</organism>
<protein>
    <submittedName>
        <fullName evidence="1">Uncharacterized protein</fullName>
    </submittedName>
</protein>
<keyword evidence="2" id="KW-1185">Reference proteome</keyword>
<gene>
    <name evidence="1" type="ORF">GCM10008171_33190</name>
</gene>
<name>A0A9W6JLL2_9HYPH</name>
<evidence type="ECO:0000313" key="2">
    <source>
        <dbReference type="Proteomes" id="UP001143364"/>
    </source>
</evidence>